<name>A0ABM7UKZ0_9LEPT</name>
<evidence type="ECO:0000313" key="6">
    <source>
        <dbReference type="EMBL" id="BDA79590.1"/>
    </source>
</evidence>
<dbReference type="InterPro" id="IPR004089">
    <property type="entry name" value="MCPsignal_dom"/>
</dbReference>
<feature type="domain" description="Methyl-accepting transducer" evidence="5">
    <location>
        <begin position="255"/>
        <end position="387"/>
    </location>
</feature>
<accession>A0ABM7UKZ0</accession>
<evidence type="ECO:0000256" key="1">
    <source>
        <dbReference type="ARBA" id="ARBA00022500"/>
    </source>
</evidence>
<keyword evidence="3" id="KW-0807">Transducer</keyword>
<dbReference type="RefSeq" id="WP_167837096.1">
    <property type="nucleotide sequence ID" value="NZ_AP025028.1"/>
</dbReference>
<keyword evidence="4" id="KW-0472">Membrane</keyword>
<comment type="similarity">
    <text evidence="2">Belongs to the methyl-accepting chemotaxis (MCP) protein family.</text>
</comment>
<feature type="transmembrane region" description="Helical" evidence="4">
    <location>
        <begin position="78"/>
        <end position="97"/>
    </location>
</feature>
<gene>
    <name evidence="6" type="ORF">LPTSP3_g25200</name>
</gene>
<keyword evidence="4" id="KW-0812">Transmembrane</keyword>
<sequence length="387" mass="42825">MSKAKKGHHIRKTGAELINRIRFSLGAVFLISILGNFKAYTPTILKINVSVVVLFIAFALLQHFLFKKSHWGERLAPFFLFSDVTLTLSLSLGNMILGVPNAAYAIKSSPTYSILYFFIIYSGFLISRKISLTLGIYSAALYTITLLFAAHVIGVHFVQKNTESWVIENVSSQTEFLKVIFLISISFIVGSVVNLLKDMKEAADEKAKEAIHHANEVDRKKESMQKTGEQLLHSSERLKSFGDELTSQVQTQAASIEEISASLVELSQSTDSSSELVDTQNNTISQLIHESDTLETILVQVANDTDKITKQVETSSAYSRQVTSSVVDLKLTMDEVKTSFQKVEEVNQIMKEIADRTNLLALNASIEAARAGEYGRGFAVVAQEVGE</sequence>
<proteinExistence type="inferred from homology"/>
<dbReference type="PROSITE" id="PS50111">
    <property type="entry name" value="CHEMOTAXIS_TRANSDUC_2"/>
    <property type="match status" value="1"/>
</dbReference>
<feature type="transmembrane region" description="Helical" evidence="4">
    <location>
        <begin position="109"/>
        <end position="127"/>
    </location>
</feature>
<dbReference type="Proteomes" id="UP000245263">
    <property type="component" value="Chromosome 1"/>
</dbReference>
<feature type="transmembrane region" description="Helical" evidence="4">
    <location>
        <begin position="47"/>
        <end position="66"/>
    </location>
</feature>
<protein>
    <recommendedName>
        <fullName evidence="5">Methyl-accepting transducer domain-containing protein</fullName>
    </recommendedName>
</protein>
<dbReference type="PANTHER" id="PTHR43531:SF11">
    <property type="entry name" value="METHYL-ACCEPTING CHEMOTAXIS PROTEIN 3"/>
    <property type="match status" value="1"/>
</dbReference>
<feature type="transmembrane region" description="Helical" evidence="4">
    <location>
        <begin position="21"/>
        <end position="41"/>
    </location>
</feature>
<evidence type="ECO:0000256" key="2">
    <source>
        <dbReference type="ARBA" id="ARBA00029447"/>
    </source>
</evidence>
<dbReference type="Pfam" id="PF00015">
    <property type="entry name" value="MCPsignal"/>
    <property type="match status" value="1"/>
</dbReference>
<dbReference type="SUPFAM" id="SSF58104">
    <property type="entry name" value="Methyl-accepting chemotaxis protein (MCP) signaling domain"/>
    <property type="match status" value="1"/>
</dbReference>
<evidence type="ECO:0000259" key="5">
    <source>
        <dbReference type="PROSITE" id="PS50111"/>
    </source>
</evidence>
<feature type="transmembrane region" description="Helical" evidence="4">
    <location>
        <begin position="179"/>
        <end position="196"/>
    </location>
</feature>
<evidence type="ECO:0000313" key="7">
    <source>
        <dbReference type="Proteomes" id="UP000245263"/>
    </source>
</evidence>
<evidence type="ECO:0000256" key="4">
    <source>
        <dbReference type="SAM" id="Phobius"/>
    </source>
</evidence>
<feature type="transmembrane region" description="Helical" evidence="4">
    <location>
        <begin position="139"/>
        <end position="159"/>
    </location>
</feature>
<evidence type="ECO:0000256" key="3">
    <source>
        <dbReference type="PROSITE-ProRule" id="PRU00284"/>
    </source>
</evidence>
<dbReference type="InterPro" id="IPR051310">
    <property type="entry name" value="MCP_chemotaxis"/>
</dbReference>
<reference evidence="6 7" key="1">
    <citation type="submission" date="2021-08" db="EMBL/GenBank/DDBJ databases">
        <title>Complete genome sequence of Leptospira kobayashii strain E30.</title>
        <authorList>
            <person name="Nakao R."/>
            <person name="Nakamura S."/>
            <person name="Masuzawa T."/>
            <person name="Koizumi N."/>
        </authorList>
    </citation>
    <scope>NUCLEOTIDE SEQUENCE [LARGE SCALE GENOMIC DNA]</scope>
    <source>
        <strain evidence="6 7">E30</strain>
    </source>
</reference>
<keyword evidence="4" id="KW-1133">Transmembrane helix</keyword>
<dbReference type="Gene3D" id="1.10.287.950">
    <property type="entry name" value="Methyl-accepting chemotaxis protein"/>
    <property type="match status" value="1"/>
</dbReference>
<keyword evidence="1" id="KW-0145">Chemotaxis</keyword>
<dbReference type="EMBL" id="AP025028">
    <property type="protein sequence ID" value="BDA79590.1"/>
    <property type="molecule type" value="Genomic_DNA"/>
</dbReference>
<dbReference type="PANTHER" id="PTHR43531">
    <property type="entry name" value="PROTEIN ICFG"/>
    <property type="match status" value="1"/>
</dbReference>
<keyword evidence="7" id="KW-1185">Reference proteome</keyword>
<organism evidence="6 7">
    <name type="scientific">Leptospira kobayashii</name>
    <dbReference type="NCBI Taxonomy" id="1917830"/>
    <lineage>
        <taxon>Bacteria</taxon>
        <taxon>Pseudomonadati</taxon>
        <taxon>Spirochaetota</taxon>
        <taxon>Spirochaetia</taxon>
        <taxon>Leptospirales</taxon>
        <taxon>Leptospiraceae</taxon>
        <taxon>Leptospira</taxon>
    </lineage>
</organism>